<proteinExistence type="inferred from homology"/>
<dbReference type="GO" id="GO:0032981">
    <property type="term" value="P:mitochondrial respiratory chain complex I assembly"/>
    <property type="evidence" value="ECO:0007669"/>
    <property type="project" value="InterPro"/>
</dbReference>
<dbReference type="AlphaFoldDB" id="A0AAN8JHD6"/>
<name>A0AAN8JHD6_PATCE</name>
<gene>
    <name evidence="9" type="ORF">SNE40_014042</name>
</gene>
<evidence type="ECO:0000256" key="7">
    <source>
        <dbReference type="ARBA" id="ARBA00041344"/>
    </source>
</evidence>
<comment type="similarity">
    <text evidence="2">Belongs to the Tim17/Tim22/Tim23 family.</text>
</comment>
<evidence type="ECO:0000256" key="5">
    <source>
        <dbReference type="ARBA" id="ARBA00023136"/>
    </source>
</evidence>
<dbReference type="PANTHER" id="PTHR13002">
    <property type="entry name" value="C3ORF1 PROTEIN-RELATED"/>
    <property type="match status" value="1"/>
</dbReference>
<evidence type="ECO:0000256" key="6">
    <source>
        <dbReference type="ARBA" id="ARBA00040778"/>
    </source>
</evidence>
<sequence>METMRNFIERQIFKNCVSENSEVVIPQYSINNPGRVKKRSSLNVFSMFKVYADSFPTPIVTPTATDRMERTGTNTEMSSAIVTEMEVNDYISNETGKDRLRNVITKDLYGEYPFEFKLVTYATIQAGVMSFILASYLASKNYKDEFARKHQATVYSSRFQAMRRFNDAIMVEGIKEGSRMALRATAFTGLFIGTSQAIAVYRNKSSPLEYTIGCVVSCGILRASMGLKGMIAGGAFGAVVGSVAGCLLYGILYSLNETQENRHYWQVHKRLTEEKENKGLLPAEHLYKN</sequence>
<feature type="transmembrane region" description="Helical" evidence="8">
    <location>
        <begin position="231"/>
        <end position="252"/>
    </location>
</feature>
<evidence type="ECO:0000313" key="9">
    <source>
        <dbReference type="EMBL" id="KAK6175626.1"/>
    </source>
</evidence>
<keyword evidence="3 8" id="KW-0812">Transmembrane</keyword>
<evidence type="ECO:0000256" key="1">
    <source>
        <dbReference type="ARBA" id="ARBA00004141"/>
    </source>
</evidence>
<dbReference type="GO" id="GO:0016020">
    <property type="term" value="C:membrane"/>
    <property type="evidence" value="ECO:0007669"/>
    <property type="project" value="UniProtKB-SubCell"/>
</dbReference>
<evidence type="ECO:0000256" key="2">
    <source>
        <dbReference type="ARBA" id="ARBA00008444"/>
    </source>
</evidence>
<dbReference type="InterPro" id="IPR055299">
    <property type="entry name" value="TIMMDC1"/>
</dbReference>
<reference evidence="9 10" key="1">
    <citation type="submission" date="2024-01" db="EMBL/GenBank/DDBJ databases">
        <title>The genome of the rayed Mediterranean limpet Patella caerulea (Linnaeus, 1758).</title>
        <authorList>
            <person name="Anh-Thu Weber A."/>
            <person name="Halstead-Nussloch G."/>
        </authorList>
    </citation>
    <scope>NUCLEOTIDE SEQUENCE [LARGE SCALE GENOMIC DNA]</scope>
    <source>
        <strain evidence="9">AATW-2023a</strain>
        <tissue evidence="9">Whole specimen</tissue>
    </source>
</reference>
<evidence type="ECO:0000313" key="10">
    <source>
        <dbReference type="Proteomes" id="UP001347796"/>
    </source>
</evidence>
<protein>
    <recommendedName>
        <fullName evidence="6">Complex I assembly factor TIMMDC1, mitochondrial</fullName>
    </recommendedName>
    <alternativeName>
        <fullName evidence="7">Translocase of inner mitochondrial membrane domain-containing protein 1</fullName>
    </alternativeName>
</protein>
<keyword evidence="5 8" id="KW-0472">Membrane</keyword>
<keyword evidence="10" id="KW-1185">Reference proteome</keyword>
<dbReference type="GO" id="GO:0005739">
    <property type="term" value="C:mitochondrion"/>
    <property type="evidence" value="ECO:0007669"/>
    <property type="project" value="TreeGrafter"/>
</dbReference>
<evidence type="ECO:0000256" key="4">
    <source>
        <dbReference type="ARBA" id="ARBA00022989"/>
    </source>
</evidence>
<comment type="caution">
    <text evidence="9">The sequence shown here is derived from an EMBL/GenBank/DDBJ whole genome shotgun (WGS) entry which is preliminary data.</text>
</comment>
<evidence type="ECO:0000256" key="8">
    <source>
        <dbReference type="SAM" id="Phobius"/>
    </source>
</evidence>
<dbReference type="Pfam" id="PF02466">
    <property type="entry name" value="Tim17"/>
    <property type="match status" value="1"/>
</dbReference>
<organism evidence="9 10">
    <name type="scientific">Patella caerulea</name>
    <name type="common">Rayed Mediterranean limpet</name>
    <dbReference type="NCBI Taxonomy" id="87958"/>
    <lineage>
        <taxon>Eukaryota</taxon>
        <taxon>Metazoa</taxon>
        <taxon>Spiralia</taxon>
        <taxon>Lophotrochozoa</taxon>
        <taxon>Mollusca</taxon>
        <taxon>Gastropoda</taxon>
        <taxon>Patellogastropoda</taxon>
        <taxon>Patelloidea</taxon>
        <taxon>Patellidae</taxon>
        <taxon>Patella</taxon>
    </lineage>
</organism>
<dbReference type="PANTHER" id="PTHR13002:SF1">
    <property type="entry name" value="COMPLEX I ASSEMBLY FACTOR TIMMDC1, MITOCHONDRIAL"/>
    <property type="match status" value="1"/>
</dbReference>
<keyword evidence="4 8" id="KW-1133">Transmembrane helix</keyword>
<evidence type="ECO:0000256" key="3">
    <source>
        <dbReference type="ARBA" id="ARBA00022692"/>
    </source>
</evidence>
<comment type="subcellular location">
    <subcellularLocation>
        <location evidence="1">Membrane</location>
        <topology evidence="1">Multi-pass membrane protein</topology>
    </subcellularLocation>
</comment>
<dbReference type="Proteomes" id="UP001347796">
    <property type="component" value="Unassembled WGS sequence"/>
</dbReference>
<dbReference type="EMBL" id="JAZGQO010000010">
    <property type="protein sequence ID" value="KAK6175626.1"/>
    <property type="molecule type" value="Genomic_DNA"/>
</dbReference>
<accession>A0AAN8JHD6</accession>